<dbReference type="GO" id="GO:0006417">
    <property type="term" value="P:regulation of translation"/>
    <property type="evidence" value="ECO:0007669"/>
    <property type="project" value="TreeGrafter"/>
</dbReference>
<gene>
    <name evidence="4" type="ORF">AR686_14075</name>
</gene>
<evidence type="ECO:0000256" key="1">
    <source>
        <dbReference type="SAM" id="Coils"/>
    </source>
</evidence>
<evidence type="ECO:0000259" key="3">
    <source>
        <dbReference type="Pfam" id="PF10099"/>
    </source>
</evidence>
<accession>A0A117KAU1</accession>
<dbReference type="Proteomes" id="UP000054388">
    <property type="component" value="Unassembled WGS sequence"/>
</dbReference>
<reference evidence="4 5" key="1">
    <citation type="submission" date="2015-10" db="EMBL/GenBank/DDBJ databases">
        <title>Genome sequence of Chryseobacterium greenlandense.</title>
        <authorList>
            <person name="Newman J."/>
            <person name="Fischer K."/>
            <person name="Miller J."/>
        </authorList>
    </citation>
    <scope>NUCLEOTIDE SEQUENCE [LARGE SCALE GENOMIC DNA]</scope>
    <source>
        <strain evidence="4 5">UMB34</strain>
    </source>
</reference>
<dbReference type="GO" id="GO:0016989">
    <property type="term" value="F:sigma factor antagonist activity"/>
    <property type="evidence" value="ECO:0007669"/>
    <property type="project" value="TreeGrafter"/>
</dbReference>
<dbReference type="PANTHER" id="PTHR37461:SF1">
    <property type="entry name" value="ANTI-SIGMA-K FACTOR RSKA"/>
    <property type="match status" value="1"/>
</dbReference>
<dbReference type="PANTHER" id="PTHR37461">
    <property type="entry name" value="ANTI-SIGMA-K FACTOR RSKA"/>
    <property type="match status" value="1"/>
</dbReference>
<keyword evidence="2" id="KW-0472">Membrane</keyword>
<name>A0A117KAU1_9FLAO</name>
<evidence type="ECO:0000256" key="2">
    <source>
        <dbReference type="SAM" id="Phobius"/>
    </source>
</evidence>
<dbReference type="InterPro" id="IPR051474">
    <property type="entry name" value="Anti-sigma-K/W_factor"/>
</dbReference>
<dbReference type="GO" id="GO:0005886">
    <property type="term" value="C:plasma membrane"/>
    <property type="evidence" value="ECO:0007669"/>
    <property type="project" value="InterPro"/>
</dbReference>
<feature type="transmembrane region" description="Helical" evidence="2">
    <location>
        <begin position="116"/>
        <end position="135"/>
    </location>
</feature>
<organism evidence="4 5">
    <name type="scientific">Chryseobacterium aquaticum subsp. greenlandense</name>
    <dbReference type="NCBI Taxonomy" id="345663"/>
    <lineage>
        <taxon>Bacteria</taxon>
        <taxon>Pseudomonadati</taxon>
        <taxon>Bacteroidota</taxon>
        <taxon>Flavobacteriia</taxon>
        <taxon>Flavobacteriales</taxon>
        <taxon>Weeksellaceae</taxon>
        <taxon>Chryseobacterium group</taxon>
        <taxon>Chryseobacterium</taxon>
    </lineage>
</organism>
<dbReference type="EMBL" id="LMAI01000010">
    <property type="protein sequence ID" value="KUJ54718.1"/>
    <property type="molecule type" value="Genomic_DNA"/>
</dbReference>
<keyword evidence="2" id="KW-1133">Transmembrane helix</keyword>
<comment type="caution">
    <text evidence="4">The sequence shown here is derived from an EMBL/GenBank/DDBJ whole genome shotgun (WGS) entry which is preliminary data.</text>
</comment>
<dbReference type="AlphaFoldDB" id="A0A117KAU1"/>
<dbReference type="InterPro" id="IPR018764">
    <property type="entry name" value="RskA_C"/>
</dbReference>
<keyword evidence="2" id="KW-0812">Transmembrane</keyword>
<sequence>MNSKEYISSGILESYILGHASPEEAGILECVMKNNTEVREAFEEAQKTFEMLATAQAVTPPNDLKSKIWERIQQQEKVELPVEKPIIPIQTNVQQSPVKTEIRETKSEKKGNWRNFAIAASLLFLVSTGANLYWMNSQSELKEEMANMKNENQSKNLAMQNMQQKLDVVANPNMKKIVLAGVEKHPEAKATVLWDANSKDVYLSVNNLPKAPEGMQYQLWAIEDGKPVSAGMYSEDKDMKIALANITKAQAFAITLEKKGGSEAPTMENMYVMGGV</sequence>
<feature type="domain" description="Anti-sigma K factor RskA C-terminal" evidence="3">
    <location>
        <begin position="118"/>
        <end position="266"/>
    </location>
</feature>
<dbReference type="RefSeq" id="WP_059137367.1">
    <property type="nucleotide sequence ID" value="NZ_LMAI01000010.1"/>
</dbReference>
<proteinExistence type="predicted"/>
<feature type="coiled-coil region" evidence="1">
    <location>
        <begin position="138"/>
        <end position="165"/>
    </location>
</feature>
<evidence type="ECO:0000313" key="4">
    <source>
        <dbReference type="EMBL" id="KUJ54718.1"/>
    </source>
</evidence>
<dbReference type="Pfam" id="PF10099">
    <property type="entry name" value="RskA_C"/>
    <property type="match status" value="1"/>
</dbReference>
<keyword evidence="1" id="KW-0175">Coiled coil</keyword>
<evidence type="ECO:0000313" key="5">
    <source>
        <dbReference type="Proteomes" id="UP000054388"/>
    </source>
</evidence>
<protein>
    <recommendedName>
        <fullName evidence="3">Anti-sigma K factor RskA C-terminal domain-containing protein</fullName>
    </recommendedName>
</protein>